<evidence type="ECO:0000256" key="1">
    <source>
        <dbReference type="ARBA" id="ARBA00004141"/>
    </source>
</evidence>
<organism evidence="9 10">
    <name type="scientific">Streptomyces aidingensis</name>
    <dbReference type="NCBI Taxonomy" id="910347"/>
    <lineage>
        <taxon>Bacteria</taxon>
        <taxon>Bacillati</taxon>
        <taxon>Actinomycetota</taxon>
        <taxon>Actinomycetes</taxon>
        <taxon>Kitasatosporales</taxon>
        <taxon>Streptomycetaceae</taxon>
        <taxon>Streptomyces</taxon>
    </lineage>
</organism>
<keyword evidence="3" id="KW-0201">Cytochrome c-type biogenesis</keyword>
<feature type="region of interest" description="Disordered" evidence="6">
    <location>
        <begin position="1"/>
        <end position="38"/>
    </location>
</feature>
<keyword evidence="5 7" id="KW-0472">Membrane</keyword>
<dbReference type="AlphaFoldDB" id="A0A1I1I3W8"/>
<evidence type="ECO:0000313" key="9">
    <source>
        <dbReference type="EMBL" id="SFC27910.1"/>
    </source>
</evidence>
<comment type="subcellular location">
    <subcellularLocation>
        <location evidence="1">Membrane</location>
        <topology evidence="1">Multi-pass membrane protein</topology>
    </subcellularLocation>
</comment>
<feature type="compositionally biased region" description="Low complexity" evidence="6">
    <location>
        <begin position="10"/>
        <end position="38"/>
    </location>
</feature>
<gene>
    <name evidence="9" type="ORF">SAMN05421773_102537</name>
</gene>
<evidence type="ECO:0000256" key="7">
    <source>
        <dbReference type="SAM" id="Phobius"/>
    </source>
</evidence>
<feature type="region of interest" description="Disordered" evidence="6">
    <location>
        <begin position="569"/>
        <end position="615"/>
    </location>
</feature>
<evidence type="ECO:0000259" key="8">
    <source>
        <dbReference type="Pfam" id="PF05140"/>
    </source>
</evidence>
<keyword evidence="2 7" id="KW-0812">Transmembrane</keyword>
<evidence type="ECO:0000256" key="3">
    <source>
        <dbReference type="ARBA" id="ARBA00022748"/>
    </source>
</evidence>
<evidence type="ECO:0000313" key="10">
    <source>
        <dbReference type="Proteomes" id="UP000199207"/>
    </source>
</evidence>
<evidence type="ECO:0000256" key="5">
    <source>
        <dbReference type="ARBA" id="ARBA00023136"/>
    </source>
</evidence>
<keyword evidence="10" id="KW-1185">Reference proteome</keyword>
<feature type="transmembrane region" description="Helical" evidence="7">
    <location>
        <begin position="503"/>
        <end position="522"/>
    </location>
</feature>
<sequence>MSGGDDAGNAAPPTGPDTDGAPDADSNADSHADAAAVAPGSGSFGGVRAPGPLGAAAWTARELTGWARWSWRQLTSMRVALILLFLLALATVPGSLIPQRDANPLLVAEFKDRHATLGDLYERFQMFEVYSSVWFSAVYILLFVSLAGCIVPRTWQFAGQLRGRPPRAPRRLTRMPAYTSWRTARDPDDVLRAAHGLLRRGRFRTARAAGSVAAEKGYLREAGNLLFHGALIVLLLAFAAGQLYRSEGGKLVMAGGGFANTLIQYDDFRSGALFDAEDLEPFHFDLDEFHASFHRSGPDLGTPIDFRAEVTYWRAGDDEDEGREATIRVNHPLSVGDAKVYLIGHGFAPVVTVTDGQGEVAFGGPVPFLPQDSALTSSGVIKVTDYVNRDGEPDQLGFQGFFSPTFRLNAERGPHSSFPDPDDPVLTLTGYHGNLGLDSGIPQNVYQLNTRHLEQFTDGSGDPLRVNLRPGDSWELPDGRGTLTFEGYERWASFQISTPAANGWALAGSVGAVLGLTASLLIQRRRIWVRAVPDRDGPPGTTLVEMASLGRTESAKIPEELGDLAAALQAHAPPLPGPGDTPAEAAAAPGTSEKSVASSEMPAQPSAGHREGAVP</sequence>
<dbReference type="PANTHER" id="PTHR31566">
    <property type="entry name" value="CYTOCHROME C BIOGENESIS PROTEIN CCS1, CHLOROPLASTIC"/>
    <property type="match status" value="1"/>
</dbReference>
<dbReference type="STRING" id="910347.SAMN05421773_102537"/>
<evidence type="ECO:0000256" key="2">
    <source>
        <dbReference type="ARBA" id="ARBA00022692"/>
    </source>
</evidence>
<accession>A0A1I1I3W8</accession>
<feature type="transmembrane region" description="Helical" evidence="7">
    <location>
        <begin position="133"/>
        <end position="155"/>
    </location>
</feature>
<dbReference type="InterPro" id="IPR023494">
    <property type="entry name" value="Cyt_c_bgen_Ccs1/CcsB/ResB"/>
</dbReference>
<dbReference type="PANTHER" id="PTHR31566:SF0">
    <property type="entry name" value="CYTOCHROME C BIOGENESIS PROTEIN CCS1, CHLOROPLASTIC"/>
    <property type="match status" value="1"/>
</dbReference>
<protein>
    <submittedName>
        <fullName evidence="9">Cytochrome c biogenesis protein</fullName>
    </submittedName>
</protein>
<dbReference type="EMBL" id="FOLM01000002">
    <property type="protein sequence ID" value="SFC27910.1"/>
    <property type="molecule type" value="Genomic_DNA"/>
</dbReference>
<dbReference type="GO" id="GO:0017004">
    <property type="term" value="P:cytochrome complex assembly"/>
    <property type="evidence" value="ECO:0007669"/>
    <property type="project" value="UniProtKB-KW"/>
</dbReference>
<feature type="domain" description="ResB-like" evidence="8">
    <location>
        <begin position="77"/>
        <end position="561"/>
    </location>
</feature>
<name>A0A1I1I3W8_9ACTN</name>
<dbReference type="RefSeq" id="WP_093837796.1">
    <property type="nucleotide sequence ID" value="NZ_FOLM01000002.1"/>
</dbReference>
<evidence type="ECO:0000256" key="4">
    <source>
        <dbReference type="ARBA" id="ARBA00022989"/>
    </source>
</evidence>
<dbReference type="InterPro" id="IPR007816">
    <property type="entry name" value="ResB-like_domain"/>
</dbReference>
<dbReference type="Pfam" id="PF05140">
    <property type="entry name" value="ResB"/>
    <property type="match status" value="1"/>
</dbReference>
<dbReference type="GO" id="GO:0016020">
    <property type="term" value="C:membrane"/>
    <property type="evidence" value="ECO:0007669"/>
    <property type="project" value="UniProtKB-SubCell"/>
</dbReference>
<proteinExistence type="predicted"/>
<dbReference type="OrthoDB" id="3949537at2"/>
<dbReference type="Proteomes" id="UP000199207">
    <property type="component" value="Unassembled WGS sequence"/>
</dbReference>
<keyword evidence="4 7" id="KW-1133">Transmembrane helix</keyword>
<evidence type="ECO:0000256" key="6">
    <source>
        <dbReference type="SAM" id="MobiDB-lite"/>
    </source>
</evidence>
<reference evidence="9 10" key="1">
    <citation type="submission" date="2016-10" db="EMBL/GenBank/DDBJ databases">
        <authorList>
            <person name="de Groot N.N."/>
        </authorList>
    </citation>
    <scope>NUCLEOTIDE SEQUENCE [LARGE SCALE GENOMIC DNA]</scope>
    <source>
        <strain evidence="9 10">CGMCC 4.5739</strain>
    </source>
</reference>
<feature type="transmembrane region" description="Helical" evidence="7">
    <location>
        <begin position="225"/>
        <end position="244"/>
    </location>
</feature>
<feature type="transmembrane region" description="Helical" evidence="7">
    <location>
        <begin position="79"/>
        <end position="97"/>
    </location>
</feature>